<feature type="transmembrane region" description="Helical" evidence="1">
    <location>
        <begin position="42"/>
        <end position="63"/>
    </location>
</feature>
<evidence type="ECO:0000256" key="1">
    <source>
        <dbReference type="SAM" id="Phobius"/>
    </source>
</evidence>
<reference evidence="2 3" key="1">
    <citation type="submission" date="2018-04" db="EMBL/GenBank/DDBJ databases">
        <title>Genomic Encyclopedia of Archaeal and Bacterial Type Strains, Phase II (KMG-II): from individual species to whole genera.</title>
        <authorList>
            <person name="Goeker M."/>
        </authorList>
    </citation>
    <scope>NUCLEOTIDE SEQUENCE [LARGE SCALE GENOMIC DNA]</scope>
    <source>
        <strain evidence="2 3">DSM 18064</strain>
    </source>
</reference>
<dbReference type="AlphaFoldDB" id="A0A2T5BQZ1"/>
<feature type="transmembrane region" description="Helical" evidence="1">
    <location>
        <begin position="70"/>
        <end position="90"/>
    </location>
</feature>
<evidence type="ECO:0000313" key="3">
    <source>
        <dbReference type="Proteomes" id="UP000243859"/>
    </source>
</evidence>
<feature type="transmembrane region" description="Helical" evidence="1">
    <location>
        <begin position="142"/>
        <end position="163"/>
    </location>
</feature>
<feature type="transmembrane region" description="Helical" evidence="1">
    <location>
        <begin position="316"/>
        <end position="336"/>
    </location>
</feature>
<protein>
    <submittedName>
        <fullName evidence="2">Uncharacterized protein DUF4153</fullName>
    </submittedName>
</protein>
<dbReference type="OrthoDB" id="7402611at2"/>
<keyword evidence="1" id="KW-0472">Membrane</keyword>
<feature type="transmembrane region" description="Helical" evidence="1">
    <location>
        <begin position="242"/>
        <end position="267"/>
    </location>
</feature>
<gene>
    <name evidence="2" type="ORF">C8N32_11146</name>
</gene>
<feature type="transmembrane region" description="Helical" evidence="1">
    <location>
        <begin position="183"/>
        <end position="203"/>
    </location>
</feature>
<name>A0A2T5BQZ1_9RHOB</name>
<feature type="transmembrane region" description="Helical" evidence="1">
    <location>
        <begin position="12"/>
        <end position="30"/>
    </location>
</feature>
<feature type="transmembrane region" description="Helical" evidence="1">
    <location>
        <begin position="348"/>
        <end position="368"/>
    </location>
</feature>
<feature type="transmembrane region" description="Helical" evidence="1">
    <location>
        <begin position="279"/>
        <end position="304"/>
    </location>
</feature>
<evidence type="ECO:0000313" key="2">
    <source>
        <dbReference type="EMBL" id="PTN01647.1"/>
    </source>
</evidence>
<organism evidence="2 3">
    <name type="scientific">Rhodovulum imhoffii</name>
    <dbReference type="NCBI Taxonomy" id="365340"/>
    <lineage>
        <taxon>Bacteria</taxon>
        <taxon>Pseudomonadati</taxon>
        <taxon>Pseudomonadota</taxon>
        <taxon>Alphaproteobacteria</taxon>
        <taxon>Rhodobacterales</taxon>
        <taxon>Paracoccaceae</taxon>
        <taxon>Rhodovulum</taxon>
    </lineage>
</organism>
<keyword evidence="1" id="KW-1133">Transmembrane helix</keyword>
<dbReference type="EMBL" id="QAAA01000011">
    <property type="protein sequence ID" value="PTN01647.1"/>
    <property type="molecule type" value="Genomic_DNA"/>
</dbReference>
<sequence>MLSQDRTIMANRLGGGFLGLMAGVAAWLLLEILPEHLREAQRLLLFLGSFGAVFFVAALALNGPLALHRALLSAAVQAPVVSGLVVWGSLRFDTVSAYMDKPHAPVAFLILLFLPLPFAAAAQRPGVGWTHYPTLFHASWMIVVRFAAAWLFVGLVWAVVFLSNALLSLVEIDVIETLIEQEPVPFLLSGVTLGLALSVVNELSDYVSPYLILRLLRLLLPAVLVVVAVFLLALPLRGLSHLFGAFSAAATLLTMAVGAVTLISAAVDSGAERQVQASWMCFACKGLALLVPALGVLAGVAVWLRVAQYGLTPDRVVAGLCGVIMLAYGVLYGVAVPCRDWGVRIRRANTRLALVVLALAAAWFTPALDVYRLSAENQVARLEAGKASAEEIDLWAIGREWGRAGAEALERIAGLRDHPEAGRLAERLAVLGTAESRYAFDREGEGNDVLALAAAVRGQLQVRPEGAVLPEGLLRDARLWELEQILQGCDRRTPLGNPGCVLLLADLTGERPGDEAVLVAQSDRGAPLMRAYLRDAEGYSMRAPGFLDDGLAFDQPGALIDAILTGAFRLLPLTLQALEVEGGRIYFGP</sequence>
<proteinExistence type="predicted"/>
<accession>A0A2T5BQZ1</accession>
<dbReference type="Proteomes" id="UP000243859">
    <property type="component" value="Unassembled WGS sequence"/>
</dbReference>
<comment type="caution">
    <text evidence="2">The sequence shown here is derived from an EMBL/GenBank/DDBJ whole genome shotgun (WGS) entry which is preliminary data.</text>
</comment>
<keyword evidence="1" id="KW-0812">Transmembrane</keyword>
<feature type="transmembrane region" description="Helical" evidence="1">
    <location>
        <begin position="102"/>
        <end position="121"/>
    </location>
</feature>
<feature type="transmembrane region" description="Helical" evidence="1">
    <location>
        <begin position="215"/>
        <end position="236"/>
    </location>
</feature>
<keyword evidence="3" id="KW-1185">Reference proteome</keyword>